<dbReference type="Gene3D" id="1.20.120.920">
    <property type="entry name" value="CRISPR-associated endonuclease Cas1, C-terminal domain"/>
    <property type="match status" value="1"/>
</dbReference>
<feature type="region of interest" description="Disordered" evidence="8">
    <location>
        <begin position="264"/>
        <end position="291"/>
    </location>
</feature>
<dbReference type="Gene3D" id="3.100.10.20">
    <property type="entry name" value="CRISPR-associated endonuclease Cas1, N-terminal domain"/>
    <property type="match status" value="1"/>
</dbReference>
<evidence type="ECO:0000313" key="10">
    <source>
        <dbReference type="EMBL" id="EMF02055.1"/>
    </source>
</evidence>
<name>M3BQS5_STRM1</name>
<dbReference type="NCBIfam" id="TIGR00287">
    <property type="entry name" value="cas1"/>
    <property type="match status" value="1"/>
</dbReference>
<evidence type="ECO:0000256" key="4">
    <source>
        <dbReference type="ARBA" id="ARBA00022801"/>
    </source>
</evidence>
<dbReference type="InterPro" id="IPR002729">
    <property type="entry name" value="CRISPR-assoc_Cas1"/>
</dbReference>
<dbReference type="GO" id="GO:0051607">
    <property type="term" value="P:defense response to virus"/>
    <property type="evidence" value="ECO:0007669"/>
    <property type="project" value="UniProtKB-KW"/>
</dbReference>
<dbReference type="EMBL" id="AORZ01000005">
    <property type="protein sequence ID" value="EMF02055.1"/>
    <property type="molecule type" value="Genomic_DNA"/>
</dbReference>
<dbReference type="AlphaFoldDB" id="M3BQS5"/>
<evidence type="ECO:0000256" key="8">
    <source>
        <dbReference type="SAM" id="MobiDB-lite"/>
    </source>
</evidence>
<dbReference type="Proteomes" id="UP000011740">
    <property type="component" value="Unassembled WGS sequence"/>
</dbReference>
<feature type="chain" id="PRO_5039447742" evidence="9">
    <location>
        <begin position="24"/>
        <end position="291"/>
    </location>
</feature>
<dbReference type="NCBIfam" id="TIGR03638">
    <property type="entry name" value="cas1_ECOLI"/>
    <property type="match status" value="1"/>
</dbReference>
<evidence type="ECO:0000256" key="9">
    <source>
        <dbReference type="SAM" id="SignalP"/>
    </source>
</evidence>
<evidence type="ECO:0000256" key="2">
    <source>
        <dbReference type="ARBA" id="ARBA00022723"/>
    </source>
</evidence>
<feature type="signal peptide" evidence="9">
    <location>
        <begin position="1"/>
        <end position="23"/>
    </location>
</feature>
<dbReference type="GO" id="GO:0043571">
    <property type="term" value="P:maintenance of CRISPR repeat elements"/>
    <property type="evidence" value="ECO:0007669"/>
    <property type="project" value="InterPro"/>
</dbReference>
<evidence type="ECO:0000256" key="1">
    <source>
        <dbReference type="ARBA" id="ARBA00022722"/>
    </source>
</evidence>
<dbReference type="GO" id="GO:0003677">
    <property type="term" value="F:DNA binding"/>
    <property type="evidence" value="ECO:0007669"/>
    <property type="project" value="UniProtKB-KW"/>
</dbReference>
<evidence type="ECO:0000256" key="7">
    <source>
        <dbReference type="ARBA" id="ARBA00023125"/>
    </source>
</evidence>
<protein>
    <submittedName>
        <fullName evidence="10">CRISPR-associated Cas1 family protein</fullName>
    </submittedName>
</protein>
<comment type="caution">
    <text evidence="10">The sequence shown here is derived from an EMBL/GenBank/DDBJ whole genome shotgun (WGS) entry which is preliminary data.</text>
</comment>
<keyword evidence="7" id="KW-0238">DNA-binding</keyword>
<keyword evidence="1" id="KW-0540">Nuclease</keyword>
<organism evidence="10 11">
    <name type="scientific">Streptomyces mobaraensis (strain ATCC 29032 / DSM 40847 / JCM 4168 / NBRC 13819 / NCIMB 11159 / IPCR 16-22)</name>
    <dbReference type="NCBI Taxonomy" id="1223523"/>
    <lineage>
        <taxon>Bacteria</taxon>
        <taxon>Bacillati</taxon>
        <taxon>Actinomycetota</taxon>
        <taxon>Actinomycetes</taxon>
        <taxon>Kitasatosporales</taxon>
        <taxon>Streptomycetaceae</taxon>
        <taxon>Streptomyces</taxon>
    </lineage>
</organism>
<dbReference type="GO" id="GO:0016787">
    <property type="term" value="F:hydrolase activity"/>
    <property type="evidence" value="ECO:0007669"/>
    <property type="project" value="UniProtKB-KW"/>
</dbReference>
<keyword evidence="4" id="KW-0378">Hydrolase</keyword>
<dbReference type="PATRIC" id="fig|1223523.3.peg.714"/>
<keyword evidence="5" id="KW-0460">Magnesium</keyword>
<proteinExistence type="predicted"/>
<dbReference type="Pfam" id="PF01867">
    <property type="entry name" value="Cas_Cas1"/>
    <property type="match status" value="1"/>
</dbReference>
<accession>M3BQS5</accession>
<keyword evidence="9" id="KW-0732">Signal</keyword>
<dbReference type="InterPro" id="IPR042211">
    <property type="entry name" value="CRISPR-assoc_Cas1_N"/>
</dbReference>
<gene>
    <name evidence="10" type="ORF">H340_03499</name>
</gene>
<dbReference type="InterPro" id="IPR019851">
    <property type="entry name" value="CRISPR-assoc_Cas1_ECOLI"/>
</dbReference>
<keyword evidence="2" id="KW-0479">Metal-binding</keyword>
<dbReference type="GO" id="GO:0004520">
    <property type="term" value="F:DNA endonuclease activity"/>
    <property type="evidence" value="ECO:0007669"/>
    <property type="project" value="InterPro"/>
</dbReference>
<keyword evidence="3" id="KW-0255">Endonuclease</keyword>
<sequence>MVHVPAAYLAVLLIGPGSRITHAAVALLADSATSVCWVGEHGVRLYAAGLSTARGAGLQLRQAWLVTRPKERTAVARRMYDLRFPGEDTARLTLQQLRGREGTRVRRLYVEHSRRTGVPWVKRDYKAGDAFAAGDDVNRLLSAANAALYGICHAVVTGLGVSPALGFVHTGSALSFVLDVADLYKAEFTIPLAFDLAAKGLTSERDARTALRDAVVQGKLLPRIVTDVKHLLSPGNAGLPAEELNGLWDDGDTVVTGGRNWGDPFASDTHLDVIPPPPPAPDTGPTSETSG</sequence>
<dbReference type="GO" id="GO:0046872">
    <property type="term" value="F:metal ion binding"/>
    <property type="evidence" value="ECO:0007669"/>
    <property type="project" value="UniProtKB-KW"/>
</dbReference>
<keyword evidence="6" id="KW-0051">Antiviral defense</keyword>
<reference evidence="10 11" key="1">
    <citation type="journal article" date="2013" name="Genome Announc.">
        <title>Whole-Genome Shotgun Assembly and Analysis of the Genome of Streptomyces mobaraensis DSM 40847, a Strain for Industrial Production of Microbial Transglutaminase.</title>
        <authorList>
            <person name="Yang H."/>
            <person name="He T."/>
            <person name="Wu W."/>
            <person name="Zhu W."/>
            <person name="Lu B."/>
            <person name="Sun W."/>
        </authorList>
    </citation>
    <scope>NUCLEOTIDE SEQUENCE [LARGE SCALE GENOMIC DNA]</scope>
    <source>
        <strain evidence="10 11">DSM 40847</strain>
    </source>
</reference>
<dbReference type="PANTHER" id="PTHR34353:SF3">
    <property type="entry name" value="CRISPR-ASSOCIATED ENDONUCLEASE CAS1"/>
    <property type="match status" value="1"/>
</dbReference>
<dbReference type="STRING" id="1223523.H340_03499"/>
<evidence type="ECO:0000256" key="5">
    <source>
        <dbReference type="ARBA" id="ARBA00022842"/>
    </source>
</evidence>
<evidence type="ECO:0000256" key="6">
    <source>
        <dbReference type="ARBA" id="ARBA00023118"/>
    </source>
</evidence>
<dbReference type="eggNOG" id="COG1518">
    <property type="taxonomic scope" value="Bacteria"/>
</dbReference>
<evidence type="ECO:0000256" key="3">
    <source>
        <dbReference type="ARBA" id="ARBA00022759"/>
    </source>
</evidence>
<dbReference type="PANTHER" id="PTHR34353">
    <property type="entry name" value="CRISPR-ASSOCIATED ENDONUCLEASE CAS1 1"/>
    <property type="match status" value="1"/>
</dbReference>
<dbReference type="InterPro" id="IPR050646">
    <property type="entry name" value="Cas1"/>
</dbReference>
<evidence type="ECO:0000313" key="11">
    <source>
        <dbReference type="Proteomes" id="UP000011740"/>
    </source>
</evidence>
<dbReference type="InterPro" id="IPR042206">
    <property type="entry name" value="CRISPR-assoc_Cas1_C"/>
</dbReference>